<dbReference type="InterPro" id="IPR029398">
    <property type="entry name" value="PolB_thumb"/>
</dbReference>
<keyword evidence="3" id="KW-0548">Nucleotidyltransferase</keyword>
<keyword evidence="2" id="KW-0808">Transferase</keyword>
<evidence type="ECO:0000313" key="7">
    <source>
        <dbReference type="EMBL" id="CAL1712350.1"/>
    </source>
</evidence>
<keyword evidence="1" id="KW-0237">DNA synthesis</keyword>
<dbReference type="Gene3D" id="3.30.460.10">
    <property type="entry name" value="Beta Polymerase, domain 2"/>
    <property type="match status" value="1"/>
</dbReference>
<evidence type="ECO:0000256" key="4">
    <source>
        <dbReference type="ARBA" id="ARBA00022705"/>
    </source>
</evidence>
<dbReference type="InterPro" id="IPR022312">
    <property type="entry name" value="DNA_pol_X"/>
</dbReference>
<reference evidence="8" key="1">
    <citation type="submission" date="2024-04" db="EMBL/GenBank/DDBJ databases">
        <authorList>
            <person name="Shaw F."/>
            <person name="Minotto A."/>
        </authorList>
    </citation>
    <scope>NUCLEOTIDE SEQUENCE [LARGE SCALE GENOMIC DNA]</scope>
</reference>
<dbReference type="InterPro" id="IPR028207">
    <property type="entry name" value="DNA_pol_B_palm_palm"/>
</dbReference>
<name>A0ABP1DXD9_9APHY</name>
<dbReference type="PANTHER" id="PTHR11276:SF28">
    <property type="entry name" value="DNA POLYMERASE LAMBDA"/>
    <property type="match status" value="1"/>
</dbReference>
<dbReference type="EMBL" id="OZ037950">
    <property type="protein sequence ID" value="CAL1712350.1"/>
    <property type="molecule type" value="Genomic_DNA"/>
</dbReference>
<feature type="region of interest" description="Disordered" evidence="5">
    <location>
        <begin position="409"/>
        <end position="450"/>
    </location>
</feature>
<evidence type="ECO:0000256" key="2">
    <source>
        <dbReference type="ARBA" id="ARBA00022679"/>
    </source>
</evidence>
<dbReference type="SMART" id="SM00483">
    <property type="entry name" value="POLXc"/>
    <property type="match status" value="1"/>
</dbReference>
<dbReference type="SUPFAM" id="SSF47802">
    <property type="entry name" value="DNA polymerase beta, N-terminal domain-like"/>
    <property type="match status" value="1"/>
</dbReference>
<dbReference type="Pfam" id="PF14716">
    <property type="entry name" value="HHH_8"/>
    <property type="match status" value="1"/>
</dbReference>
<dbReference type="InterPro" id="IPR010996">
    <property type="entry name" value="HHH_MUS81"/>
</dbReference>
<keyword evidence="4" id="KW-0235">DNA replication</keyword>
<proteinExistence type="predicted"/>
<evidence type="ECO:0000256" key="1">
    <source>
        <dbReference type="ARBA" id="ARBA00022634"/>
    </source>
</evidence>
<feature type="compositionally biased region" description="Basic residues" evidence="5">
    <location>
        <begin position="414"/>
        <end position="423"/>
    </location>
</feature>
<feature type="domain" description="DNA-directed DNA polymerase X" evidence="6">
    <location>
        <begin position="28"/>
        <end position="405"/>
    </location>
</feature>
<dbReference type="InterPro" id="IPR037160">
    <property type="entry name" value="DNA_Pol_thumb_sf"/>
</dbReference>
<dbReference type="InterPro" id="IPR043519">
    <property type="entry name" value="NT_sf"/>
</dbReference>
<dbReference type="Pfam" id="PF14792">
    <property type="entry name" value="DNA_pol_B_palm"/>
    <property type="match status" value="1"/>
</dbReference>
<dbReference type="PANTHER" id="PTHR11276">
    <property type="entry name" value="DNA POLYMERASE TYPE-X FAMILY MEMBER"/>
    <property type="match status" value="1"/>
</dbReference>
<evidence type="ECO:0000256" key="3">
    <source>
        <dbReference type="ARBA" id="ARBA00022695"/>
    </source>
</evidence>
<accession>A0ABP1DXD9</accession>
<dbReference type="Proteomes" id="UP001497453">
    <property type="component" value="Chromosome 7"/>
</dbReference>
<dbReference type="SUPFAM" id="SSF81301">
    <property type="entry name" value="Nucleotidyltransferase"/>
    <property type="match status" value="1"/>
</dbReference>
<dbReference type="Gene3D" id="3.30.210.10">
    <property type="entry name" value="DNA polymerase, thumb domain"/>
    <property type="match status" value="1"/>
</dbReference>
<protein>
    <recommendedName>
        <fullName evidence="6">DNA-directed DNA polymerase X domain-containing protein</fullName>
    </recommendedName>
</protein>
<evidence type="ECO:0000256" key="5">
    <source>
        <dbReference type="SAM" id="MobiDB-lite"/>
    </source>
</evidence>
<organism evidence="7 8">
    <name type="scientific">Somion occarium</name>
    <dbReference type="NCBI Taxonomy" id="3059160"/>
    <lineage>
        <taxon>Eukaryota</taxon>
        <taxon>Fungi</taxon>
        <taxon>Dikarya</taxon>
        <taxon>Basidiomycota</taxon>
        <taxon>Agaricomycotina</taxon>
        <taxon>Agaricomycetes</taxon>
        <taxon>Polyporales</taxon>
        <taxon>Cerrenaceae</taxon>
        <taxon>Somion</taxon>
    </lineage>
</organism>
<dbReference type="InterPro" id="IPR002054">
    <property type="entry name" value="DNA-dir_DNA_pol_X"/>
</dbReference>
<dbReference type="Gene3D" id="1.10.150.110">
    <property type="entry name" value="DNA polymerase beta, N-terminal domain-like"/>
    <property type="match status" value="1"/>
</dbReference>
<evidence type="ECO:0000259" key="6">
    <source>
        <dbReference type="SMART" id="SM00483"/>
    </source>
</evidence>
<sequence length="466" mass="52576">MFLITRRAIRSLQTPLSASRTYSKQVASPNQGLIDMLEKHKQAENDSPTRNSFKVAVFTKAISQIKAMDKRITSIGDTADLRGVGPGIKSRIASYLNGDSTDPELDTRMSLHEHQRKEAIKTLEGIRGIGKGLSKRLFAAGCRTVEQIKEPRFLKTLPVPVQVDLNFSDHWDKKATRDAAEKVAEFVGQMLPDCEVMLVGSYRRMFDALDEIDILIVHPGISQIDPPLWRTKSFLITPKIPPETEAVIEDLVDRGLLAGCVAKNLRGGWQWEGWVRLPEYKESGAMESVISRREGIENLTGEYRMMRLTVVGKKSRGAAYLTQTGDVDYYHYISDHARKLGIFLNEYGLWRWIYTDPEPSDDESPRPVFPVKDVSVGHWELVEAEDEDTILKEIGMPWVPPEKRNFANISDKAWKRHPKRQGRPPKATGDEPEAQTPKRGSKKTAEASTLGRPLYFGGLFEFGRGE</sequence>
<gene>
    <name evidence="7" type="ORF">GFSPODELE1_LOCUS8790</name>
</gene>
<dbReference type="InterPro" id="IPR027421">
    <property type="entry name" value="DNA_pol_lamdba_lyase_dom_sf"/>
</dbReference>
<dbReference type="Pfam" id="PF14791">
    <property type="entry name" value="DNA_pol_B_thumb"/>
    <property type="match status" value="1"/>
</dbReference>
<dbReference type="Gene3D" id="1.10.150.20">
    <property type="entry name" value="5' to 3' exonuclease, C-terminal subdomain"/>
    <property type="match status" value="1"/>
</dbReference>
<evidence type="ECO:0000313" key="8">
    <source>
        <dbReference type="Proteomes" id="UP001497453"/>
    </source>
</evidence>
<keyword evidence="8" id="KW-1185">Reference proteome</keyword>